<dbReference type="GO" id="GO:0004332">
    <property type="term" value="F:fructose-bisphosphate aldolase activity"/>
    <property type="evidence" value="ECO:0007669"/>
    <property type="project" value="InterPro"/>
</dbReference>
<dbReference type="SMART" id="SM01133">
    <property type="entry name" value="DeoC"/>
    <property type="match status" value="1"/>
</dbReference>
<sequence>MSVNHFARELRLRRLYRHSGERLFVVPLDHSVSAGRLVPGRDLDDVVAALAGTGVDAVVLHKGSLRRVRHECFSRLSLVIHLSASTVHAPDPDAKYLVSGVEEALRLGADAVSVQVNLGSRDERSQVADLGSVADVCDRWNVPLLAMMYPRGPRITDPRDPELVLHAAMLAADLGADIVKTPFAGTAAEMAEVTRACPIPLLVAGGPQLASDDEVVAFVGEALRGGVAGLAMGRNIFRAADPALLARRVAALVHGRLGGPRGRLESVPAT</sequence>
<comment type="caution">
    <text evidence="2">The sequence shown here is derived from an EMBL/GenBank/DDBJ whole genome shotgun (WGS) entry which is preliminary data.</text>
</comment>
<dbReference type="AlphaFoldDB" id="A0A1Q8C5H4"/>
<dbReference type="EMBL" id="MSIE01000085">
    <property type="protein sequence ID" value="OLF09586.1"/>
    <property type="molecule type" value="Genomic_DNA"/>
</dbReference>
<dbReference type="InterPro" id="IPR050456">
    <property type="entry name" value="DeoC/FbaB_aldolase"/>
</dbReference>
<dbReference type="OrthoDB" id="9771504at2"/>
<evidence type="ECO:0000256" key="1">
    <source>
        <dbReference type="PIRSR" id="PIRSR038992-1"/>
    </source>
</evidence>
<dbReference type="NCBIfam" id="NF005556">
    <property type="entry name" value="PRK07226.1"/>
    <property type="match status" value="1"/>
</dbReference>
<dbReference type="Gene3D" id="3.20.20.70">
    <property type="entry name" value="Aldolase class I"/>
    <property type="match status" value="1"/>
</dbReference>
<dbReference type="PIRSF" id="PIRSF038992">
    <property type="entry name" value="Aldolase_Ia"/>
    <property type="match status" value="1"/>
</dbReference>
<dbReference type="PANTHER" id="PTHR47916:SF1">
    <property type="entry name" value="3-HYDROXY-5-PHOSPHONOOXYPENTANE-2,4-DIONE THIOLASE"/>
    <property type="match status" value="1"/>
</dbReference>
<dbReference type="SUPFAM" id="SSF51569">
    <property type="entry name" value="Aldolase"/>
    <property type="match status" value="1"/>
</dbReference>
<dbReference type="CDD" id="cd00958">
    <property type="entry name" value="DhnA"/>
    <property type="match status" value="1"/>
</dbReference>
<dbReference type="InterPro" id="IPR041720">
    <property type="entry name" value="FbaB-like"/>
</dbReference>
<proteinExistence type="predicted"/>
<reference evidence="2 3" key="1">
    <citation type="submission" date="2016-12" db="EMBL/GenBank/DDBJ databases">
        <title>The draft genome sequence of Actinophytocola sp. 11-183.</title>
        <authorList>
            <person name="Wang W."/>
            <person name="Yuan L."/>
        </authorList>
    </citation>
    <scope>NUCLEOTIDE SEQUENCE [LARGE SCALE GENOMIC DNA]</scope>
    <source>
        <strain evidence="2 3">11-183</strain>
    </source>
</reference>
<dbReference type="InterPro" id="IPR013785">
    <property type="entry name" value="Aldolase_TIM"/>
</dbReference>
<accession>A0A1Q8C5H4</accession>
<feature type="active site" description="Proton donor" evidence="1">
    <location>
        <position position="149"/>
    </location>
</feature>
<feature type="active site" description="Schiff-base intermediate with dihydroxyacetone-P" evidence="1">
    <location>
        <position position="180"/>
    </location>
</feature>
<evidence type="ECO:0000313" key="3">
    <source>
        <dbReference type="Proteomes" id="UP000185596"/>
    </source>
</evidence>
<dbReference type="RefSeq" id="WP_075129721.1">
    <property type="nucleotide sequence ID" value="NZ_MSIE01000085.1"/>
</dbReference>
<evidence type="ECO:0000313" key="2">
    <source>
        <dbReference type="EMBL" id="OLF09586.1"/>
    </source>
</evidence>
<dbReference type="STRING" id="1912961.BU204_32985"/>
<name>A0A1Q8C5H4_9PSEU</name>
<dbReference type="InterPro" id="IPR002915">
    <property type="entry name" value="DeoC/FbaB/LacD_aldolase"/>
</dbReference>
<dbReference type="Proteomes" id="UP000185596">
    <property type="component" value="Unassembled WGS sequence"/>
</dbReference>
<protein>
    <submittedName>
        <fullName evidence="2">2-amino-4,5-dihydroxy-6-one-heptanoic acid-7-phosphate synthase</fullName>
    </submittedName>
</protein>
<gene>
    <name evidence="2" type="ORF">BU204_32985</name>
</gene>
<keyword evidence="3" id="KW-1185">Reference proteome</keyword>
<dbReference type="PANTHER" id="PTHR47916">
    <property type="entry name" value="FRUCTOSE-BISPHOSPHATE ALDOLASE CLASS 1"/>
    <property type="match status" value="1"/>
</dbReference>
<organism evidence="2 3">
    <name type="scientific">Actinophytocola xanthii</name>
    <dbReference type="NCBI Taxonomy" id="1912961"/>
    <lineage>
        <taxon>Bacteria</taxon>
        <taxon>Bacillati</taxon>
        <taxon>Actinomycetota</taxon>
        <taxon>Actinomycetes</taxon>
        <taxon>Pseudonocardiales</taxon>
        <taxon>Pseudonocardiaceae</taxon>
    </lineage>
</organism>
<dbReference type="Pfam" id="PF01791">
    <property type="entry name" value="DeoC"/>
    <property type="match status" value="1"/>
</dbReference>